<evidence type="ECO:0000256" key="1">
    <source>
        <dbReference type="SAM" id="MobiDB-lite"/>
    </source>
</evidence>
<feature type="compositionally biased region" description="Polar residues" evidence="1">
    <location>
        <begin position="131"/>
        <end position="140"/>
    </location>
</feature>
<organism evidence="4 5">
    <name type="scientific">Plasmodium falciparum Tanzania</name>
    <name type="common">2000708</name>
    <dbReference type="NCBI Taxonomy" id="1036725"/>
    <lineage>
        <taxon>Eukaryota</taxon>
        <taxon>Sar</taxon>
        <taxon>Alveolata</taxon>
        <taxon>Apicomplexa</taxon>
        <taxon>Aconoidasida</taxon>
        <taxon>Haemosporida</taxon>
        <taxon>Plasmodiidae</taxon>
        <taxon>Plasmodium</taxon>
        <taxon>Plasmodium (Laverania)</taxon>
    </lineage>
</organism>
<feature type="compositionally biased region" description="Low complexity" evidence="1">
    <location>
        <begin position="141"/>
        <end position="150"/>
    </location>
</feature>
<dbReference type="GO" id="GO:0016020">
    <property type="term" value="C:membrane"/>
    <property type="evidence" value="ECO:0007669"/>
    <property type="project" value="InterPro"/>
</dbReference>
<evidence type="ECO:0000313" key="5">
    <source>
        <dbReference type="Proteomes" id="UP000030708"/>
    </source>
</evidence>
<feature type="compositionally biased region" description="Basic and acidic residues" evidence="1">
    <location>
        <begin position="36"/>
        <end position="51"/>
    </location>
</feature>
<reference evidence="4 5" key="2">
    <citation type="submission" date="2013-02" db="EMBL/GenBank/DDBJ databases">
        <title>The Genome Sequence of Plasmodium falciparum Tanzania (2000708).</title>
        <authorList>
            <consortium name="The Broad Institute Genome Sequencing Platform"/>
            <consortium name="The Broad Institute Genome Sequencing Center for Infectious Disease"/>
            <person name="Neafsey D."/>
            <person name="Cheeseman I."/>
            <person name="Volkman S."/>
            <person name="Adams J."/>
            <person name="Walker B."/>
            <person name="Young S.K."/>
            <person name="Zeng Q."/>
            <person name="Gargeya S."/>
            <person name="Fitzgerald M."/>
            <person name="Haas B."/>
            <person name="Abouelleil A."/>
            <person name="Alvarado L."/>
            <person name="Arachchi H.M."/>
            <person name="Berlin A.M."/>
            <person name="Chapman S.B."/>
            <person name="Dewar J."/>
            <person name="Goldberg J."/>
            <person name="Griggs A."/>
            <person name="Gujja S."/>
            <person name="Hansen M."/>
            <person name="Howarth C."/>
            <person name="Imamovic A."/>
            <person name="Larimer J."/>
            <person name="McCowan C."/>
            <person name="Murphy C."/>
            <person name="Neiman D."/>
            <person name="Pearson M."/>
            <person name="Priest M."/>
            <person name="Roberts A."/>
            <person name="Saif S."/>
            <person name="Shea T."/>
            <person name="Sisk P."/>
            <person name="Sykes S."/>
            <person name="Wortman J."/>
            <person name="Nusbaum C."/>
            <person name="Birren B."/>
        </authorList>
    </citation>
    <scope>NUCLEOTIDE SEQUENCE [LARGE SCALE GENOMIC DNA]</scope>
    <source>
        <strain evidence="5">Tanzania (2000708)</strain>
    </source>
</reference>
<dbReference type="InterPro" id="IPR042202">
    <property type="entry name" value="Duffy-ag-bd_sf"/>
</dbReference>
<dbReference type="SUPFAM" id="SSF140924">
    <property type="entry name" value="Duffy binding domain-like"/>
    <property type="match status" value="1"/>
</dbReference>
<dbReference type="InterPro" id="IPR054595">
    <property type="entry name" value="DBL_C"/>
</dbReference>
<dbReference type="Gene3D" id="1.20.58.830">
    <property type="match status" value="1"/>
</dbReference>
<reference evidence="4 5" key="1">
    <citation type="submission" date="2013-02" db="EMBL/GenBank/DDBJ databases">
        <title>The Genome Annotation of Plasmodium falciparum Tanzania (2000708).</title>
        <authorList>
            <consortium name="The Broad Institute Genome Sequencing Platform"/>
            <consortium name="The Broad Institute Genome Sequencing Center for Infectious Disease"/>
            <person name="Neafsey D."/>
            <person name="Hoffman S."/>
            <person name="Volkman S."/>
            <person name="Rosenthal P."/>
            <person name="Walker B."/>
            <person name="Young S.K."/>
            <person name="Zeng Q."/>
            <person name="Gargeya S."/>
            <person name="Fitzgerald M."/>
            <person name="Haas B."/>
            <person name="Abouelleil A."/>
            <person name="Allen A.W."/>
            <person name="Alvarado L."/>
            <person name="Arachchi H.M."/>
            <person name="Berlin A.M."/>
            <person name="Chapman S.B."/>
            <person name="Gainer-Dewar J."/>
            <person name="Goldberg J."/>
            <person name="Griggs A."/>
            <person name="Gujja S."/>
            <person name="Hansen M."/>
            <person name="Howarth C."/>
            <person name="Imamovic A."/>
            <person name="Ireland A."/>
            <person name="Larimer J."/>
            <person name="McCowan C."/>
            <person name="Murphy C."/>
            <person name="Pearson M."/>
            <person name="Poon T.W."/>
            <person name="Priest M."/>
            <person name="Roberts A."/>
            <person name="Saif S."/>
            <person name="Shea T."/>
            <person name="Sisk P."/>
            <person name="Sykes S."/>
            <person name="Wortman J."/>
            <person name="Nusbaum C."/>
            <person name="Birren B."/>
        </authorList>
    </citation>
    <scope>NUCLEOTIDE SEQUENCE [LARGE SCALE GENOMIC DNA]</scope>
    <source>
        <strain evidence="5">Tanzania (2000708)</strain>
    </source>
</reference>
<accession>A0A024VXZ6</accession>
<name>A0A024VXZ6_PLAFA</name>
<feature type="region of interest" description="Disordered" evidence="1">
    <location>
        <begin position="260"/>
        <end position="289"/>
    </location>
</feature>
<feature type="domain" description="Duffy-antigen binding" evidence="2">
    <location>
        <begin position="110"/>
        <end position="325"/>
    </location>
</feature>
<dbReference type="AlphaFoldDB" id="A0A024VXZ6"/>
<feature type="region of interest" description="Disordered" evidence="1">
    <location>
        <begin position="1"/>
        <end position="63"/>
    </location>
</feature>
<feature type="domain" description="Duffy-binding-like" evidence="3">
    <location>
        <begin position="399"/>
        <end position="457"/>
    </location>
</feature>
<dbReference type="Pfam" id="PF05424">
    <property type="entry name" value="Duffy_binding"/>
    <property type="match status" value="1"/>
</dbReference>
<dbReference type="Gene3D" id="1.20.1310.20">
    <property type="entry name" value="Duffy-antigen binding domain"/>
    <property type="match status" value="1"/>
</dbReference>
<dbReference type="Pfam" id="PF22672">
    <property type="entry name" value="DBL_C"/>
    <property type="match status" value="1"/>
</dbReference>
<evidence type="ECO:0000259" key="3">
    <source>
        <dbReference type="Pfam" id="PF22672"/>
    </source>
</evidence>
<proteinExistence type="predicted"/>
<evidence type="ECO:0008006" key="6">
    <source>
        <dbReference type="Google" id="ProtNLM"/>
    </source>
</evidence>
<dbReference type="GO" id="GO:0046789">
    <property type="term" value="F:host cell surface receptor binding"/>
    <property type="evidence" value="ECO:0007669"/>
    <property type="project" value="InterPro"/>
</dbReference>
<evidence type="ECO:0000259" key="2">
    <source>
        <dbReference type="Pfam" id="PF05424"/>
    </source>
</evidence>
<sequence length="459" mass="51774">GDAGRSPDNPQTPQPGSDDVTSQDSDEDDEEDEDEGKVQEDTPAEKAKEEETAAPPTPTQDTVEVCKTVAELFSKVENLTKACEQKYGHPQRHWGWKCVDTTTKSGDTGGLCIPPRRRRLYVGKLEQWAENTQSSQSQAVSSDTTLSSSNSRDDDALRDAFIQSAAIETFFLWDRYKKEKEKEEKEKQQLVIDTSQLGKELQKKLQQNGEIPPDFLRQMFYTLGDYRDILFRKNDILIDTKNVDKDIAEREKKIKGAIQKFFSNSDSTPAPRGGPQPQPNSDNDPKSWWDENAKHIWNAMVCALTYKENEDKNTSEGTQKIKKDEQVYEKFFGTPNGNPGLAPGTYTTRYKYDEVELKEDNTSSAMSTSSSSSSGDDPLNNPKLSKFVVRPPYFRYLEEWGQNFCKERKKRLAQIYKDCKVEENGGSEKQYSGDGEACDRTNTSNGVFAELEGPSCATP</sequence>
<feature type="compositionally biased region" description="Acidic residues" evidence="1">
    <location>
        <begin position="24"/>
        <end position="35"/>
    </location>
</feature>
<feature type="compositionally biased region" description="Low complexity" evidence="1">
    <location>
        <begin position="362"/>
        <end position="374"/>
    </location>
</feature>
<dbReference type="EMBL" id="KI927090">
    <property type="protein sequence ID" value="ETW32776.1"/>
    <property type="molecule type" value="Genomic_DNA"/>
</dbReference>
<feature type="non-terminal residue" evidence="4">
    <location>
        <position position="1"/>
    </location>
</feature>
<protein>
    <recommendedName>
        <fullName evidence="6">Duffy-binding-like domain-containing protein</fullName>
    </recommendedName>
</protein>
<gene>
    <name evidence="4" type="ORF">PFTANZ_06504</name>
</gene>
<dbReference type="InterPro" id="IPR008602">
    <property type="entry name" value="Duffy-antigen-binding"/>
</dbReference>
<evidence type="ECO:0000313" key="4">
    <source>
        <dbReference type="EMBL" id="ETW32776.1"/>
    </source>
</evidence>
<dbReference type="Proteomes" id="UP000030708">
    <property type="component" value="Unassembled WGS sequence"/>
</dbReference>
<feature type="non-terminal residue" evidence="4">
    <location>
        <position position="459"/>
    </location>
</feature>
<feature type="region of interest" description="Disordered" evidence="1">
    <location>
        <begin position="357"/>
        <end position="383"/>
    </location>
</feature>
<feature type="region of interest" description="Disordered" evidence="1">
    <location>
        <begin position="131"/>
        <end position="153"/>
    </location>
</feature>